<name>A0ABV0B242_9SPHN</name>
<sequence length="536" mass="56694">MLRTLVALPLLLVAPIAAAQTLPPDQAAIKAHVQFLASDAMRGREAGTRDFDVAAEYAAAQMLAAGLKPGGANGSWFQPVSLASFNPTGKGSFTLTRGAAAEPLVHGKDYLPSPVPSSPEFSVTGNMVFVGWGIVYPEGKRDDYRGLDVKGKIVVMMPGVPKGLPTEVTAHLSDDDQKARIAQARGARAVLILESGENRKNFPFDAIVPYWEYQRTTWAGPDGKAHDTAPGAPVAAYVSQAGAEKLFAGSKIKFADVLAAEASGGRMPTGNLVGTAAVSTKTNVRTVASRNVIGLLEGSDPTLKAQYVVLSAHLDHVGVGEAVNGDRIYNGAMDNALGIASILQVARSFQASGKAPRRSLLFIALTAEEKGLIGSDYFVHYPTVAKDSLVADINLDMPIMTYDVKDLVVQGGERSSIGPAVAKAAAAEGLAVVPDPTPEEMFFVRSDHYSFVKAGIPAVSVDTGPGGEGAVAQKKFLEENYHKPSDQIDLPFHWPSAARFVRINYAVARALADDDARPSWNKGDFFGTLFDGYGAK</sequence>
<dbReference type="SUPFAM" id="SSF53187">
    <property type="entry name" value="Zn-dependent exopeptidases"/>
    <property type="match status" value="1"/>
</dbReference>
<dbReference type="SUPFAM" id="SSF52025">
    <property type="entry name" value="PA domain"/>
    <property type="match status" value="1"/>
</dbReference>
<evidence type="ECO:0000256" key="1">
    <source>
        <dbReference type="SAM" id="SignalP"/>
    </source>
</evidence>
<dbReference type="InterPro" id="IPR003137">
    <property type="entry name" value="PA_domain"/>
</dbReference>
<protein>
    <submittedName>
        <fullName evidence="4">M28 family metallopeptidase</fullName>
    </submittedName>
</protein>
<dbReference type="Pfam" id="PF04389">
    <property type="entry name" value="Peptidase_M28"/>
    <property type="match status" value="1"/>
</dbReference>
<evidence type="ECO:0000313" key="5">
    <source>
        <dbReference type="Proteomes" id="UP001427805"/>
    </source>
</evidence>
<accession>A0ABV0B242</accession>
<feature type="signal peptide" evidence="1">
    <location>
        <begin position="1"/>
        <end position="19"/>
    </location>
</feature>
<reference evidence="4 5" key="1">
    <citation type="submission" date="2024-05" db="EMBL/GenBank/DDBJ databases">
        <title>Sphingomonas sp. HF-S3 16S ribosomal RNA gene Genome sequencing and assembly.</title>
        <authorList>
            <person name="Lee H."/>
        </authorList>
    </citation>
    <scope>NUCLEOTIDE SEQUENCE [LARGE SCALE GENOMIC DNA]</scope>
    <source>
        <strain evidence="4 5">HF-S3</strain>
    </source>
</reference>
<dbReference type="Proteomes" id="UP001427805">
    <property type="component" value="Unassembled WGS sequence"/>
</dbReference>
<dbReference type="PANTHER" id="PTHR12147:SF26">
    <property type="entry name" value="PEPTIDASE M28 DOMAIN-CONTAINING PROTEIN"/>
    <property type="match status" value="1"/>
</dbReference>
<dbReference type="InterPro" id="IPR045175">
    <property type="entry name" value="M28_fam"/>
</dbReference>
<proteinExistence type="predicted"/>
<evidence type="ECO:0000259" key="2">
    <source>
        <dbReference type="Pfam" id="PF02225"/>
    </source>
</evidence>
<feature type="chain" id="PRO_5046042312" evidence="1">
    <location>
        <begin position="20"/>
        <end position="536"/>
    </location>
</feature>
<evidence type="ECO:0000313" key="4">
    <source>
        <dbReference type="EMBL" id="MEN3745664.1"/>
    </source>
</evidence>
<dbReference type="Gene3D" id="3.50.30.30">
    <property type="match status" value="1"/>
</dbReference>
<feature type="domain" description="PA" evidence="2">
    <location>
        <begin position="140"/>
        <end position="203"/>
    </location>
</feature>
<keyword evidence="1" id="KW-0732">Signal</keyword>
<dbReference type="Pfam" id="PF02225">
    <property type="entry name" value="PA"/>
    <property type="match status" value="1"/>
</dbReference>
<dbReference type="InterPro" id="IPR007484">
    <property type="entry name" value="Peptidase_M28"/>
</dbReference>
<dbReference type="CDD" id="cd04820">
    <property type="entry name" value="PA_M28_1_1"/>
    <property type="match status" value="1"/>
</dbReference>
<dbReference type="Gene3D" id="3.40.630.10">
    <property type="entry name" value="Zn peptidases"/>
    <property type="match status" value="1"/>
</dbReference>
<dbReference type="PANTHER" id="PTHR12147">
    <property type="entry name" value="METALLOPEPTIDASE M28 FAMILY MEMBER"/>
    <property type="match status" value="1"/>
</dbReference>
<gene>
    <name evidence="4" type="ORF">TPR58_00685</name>
</gene>
<dbReference type="InterPro" id="IPR046450">
    <property type="entry name" value="PA_dom_sf"/>
</dbReference>
<comment type="caution">
    <text evidence="4">The sequence shown here is derived from an EMBL/GenBank/DDBJ whole genome shotgun (WGS) entry which is preliminary data.</text>
</comment>
<dbReference type="RefSeq" id="WP_346244676.1">
    <property type="nucleotide sequence ID" value="NZ_JBDIZK010000001.1"/>
</dbReference>
<dbReference type="EMBL" id="JBDIZK010000001">
    <property type="protein sequence ID" value="MEN3745664.1"/>
    <property type="molecule type" value="Genomic_DNA"/>
</dbReference>
<evidence type="ECO:0000259" key="3">
    <source>
        <dbReference type="Pfam" id="PF04389"/>
    </source>
</evidence>
<organism evidence="4 5">
    <name type="scientific">Sphingomonas rustica</name>
    <dbReference type="NCBI Taxonomy" id="3103142"/>
    <lineage>
        <taxon>Bacteria</taxon>
        <taxon>Pseudomonadati</taxon>
        <taxon>Pseudomonadota</taxon>
        <taxon>Alphaproteobacteria</taxon>
        <taxon>Sphingomonadales</taxon>
        <taxon>Sphingomonadaceae</taxon>
        <taxon>Sphingomonas</taxon>
    </lineage>
</organism>
<keyword evidence="5" id="KW-1185">Reference proteome</keyword>
<feature type="domain" description="Peptidase M28" evidence="3">
    <location>
        <begin position="291"/>
        <end position="505"/>
    </location>
</feature>